<protein>
    <submittedName>
        <fullName evidence="4">DUF4129 domain-containing protein</fullName>
    </submittedName>
</protein>
<keyword evidence="5" id="KW-1185">Reference proteome</keyword>
<evidence type="ECO:0000256" key="1">
    <source>
        <dbReference type="SAM" id="MobiDB-lite"/>
    </source>
</evidence>
<evidence type="ECO:0000313" key="5">
    <source>
        <dbReference type="Proteomes" id="UP000218598"/>
    </source>
</evidence>
<comment type="caution">
    <text evidence="4">The sequence shown here is derived from an EMBL/GenBank/DDBJ whole genome shotgun (WGS) entry which is preliminary data.</text>
</comment>
<name>A0A2A3YIT9_9MICO</name>
<gene>
    <name evidence="4" type="ORF">CIK66_10070</name>
</gene>
<sequence>MIDAGPPVYAGPPVPDPDEARSRVFDELSKAEYDDSPGFVQWLLGVIERWLTDLFDSVDGTSTVQVGLAIALMAVLLVVVVLVLRRTGLIRRSHTLAVAPGLDADPVLSAHDLREQARTALNAGRFDDGTVLALRALVRDLEVRTLLDVTSGMTAHEAAARAAAPYPDLRGRLLRGADAFDTAAYSHRPATAKAADDLLRLAEYIAESAPDLSTADDVAAENSTPEDSTRNEVGA</sequence>
<dbReference type="GeneID" id="95326075"/>
<reference evidence="4 5" key="1">
    <citation type="journal article" date="2017" name="Elife">
        <title>Extensive horizontal gene transfer in cheese-associated bacteria.</title>
        <authorList>
            <person name="Bonham K.S."/>
            <person name="Wolfe B.E."/>
            <person name="Dutton R.J."/>
        </authorList>
    </citation>
    <scope>NUCLEOTIDE SEQUENCE [LARGE SCALE GENOMIC DNA]</scope>
    <source>
        <strain evidence="4 5">341_9</strain>
    </source>
</reference>
<evidence type="ECO:0000313" key="4">
    <source>
        <dbReference type="EMBL" id="PCC39213.1"/>
    </source>
</evidence>
<feature type="transmembrane region" description="Helical" evidence="2">
    <location>
        <begin position="64"/>
        <end position="84"/>
    </location>
</feature>
<dbReference type="EMBL" id="NRGR01000016">
    <property type="protein sequence ID" value="PCC39213.1"/>
    <property type="molecule type" value="Genomic_DNA"/>
</dbReference>
<dbReference type="InterPro" id="IPR025403">
    <property type="entry name" value="TgpA-like_C"/>
</dbReference>
<dbReference type="OrthoDB" id="3389322at2"/>
<feature type="domain" description="Protein-glutamine gamma-glutamyltransferase-like C-terminal" evidence="3">
    <location>
        <begin position="133"/>
        <end position="202"/>
    </location>
</feature>
<accession>A0A2A3YIT9</accession>
<organism evidence="4 5">
    <name type="scientific">Brachybacterium alimentarium</name>
    <dbReference type="NCBI Taxonomy" id="47845"/>
    <lineage>
        <taxon>Bacteria</taxon>
        <taxon>Bacillati</taxon>
        <taxon>Actinomycetota</taxon>
        <taxon>Actinomycetes</taxon>
        <taxon>Micrococcales</taxon>
        <taxon>Dermabacteraceae</taxon>
        <taxon>Brachybacterium</taxon>
    </lineage>
</organism>
<evidence type="ECO:0000256" key="2">
    <source>
        <dbReference type="SAM" id="Phobius"/>
    </source>
</evidence>
<feature type="region of interest" description="Disordered" evidence="1">
    <location>
        <begin position="212"/>
        <end position="235"/>
    </location>
</feature>
<evidence type="ECO:0000259" key="3">
    <source>
        <dbReference type="Pfam" id="PF13559"/>
    </source>
</evidence>
<dbReference type="AlphaFoldDB" id="A0A2A3YIT9"/>
<keyword evidence="2" id="KW-1133">Transmembrane helix</keyword>
<dbReference type="RefSeq" id="WP_096163470.1">
    <property type="nucleotide sequence ID" value="NZ_BAAAIQ010000009.1"/>
</dbReference>
<keyword evidence="2" id="KW-0812">Transmembrane</keyword>
<keyword evidence="2" id="KW-0472">Membrane</keyword>
<dbReference type="Pfam" id="PF13559">
    <property type="entry name" value="DUF4129"/>
    <property type="match status" value="1"/>
</dbReference>
<dbReference type="Proteomes" id="UP000218598">
    <property type="component" value="Unassembled WGS sequence"/>
</dbReference>
<proteinExistence type="predicted"/>